<dbReference type="GO" id="GO:0005886">
    <property type="term" value="C:plasma membrane"/>
    <property type="evidence" value="ECO:0007669"/>
    <property type="project" value="UniProtKB-SubCell"/>
</dbReference>
<keyword evidence="9 13" id="KW-1133">Transmembrane helix</keyword>
<evidence type="ECO:0000256" key="4">
    <source>
        <dbReference type="ARBA" id="ARBA00022448"/>
    </source>
</evidence>
<evidence type="ECO:0000256" key="14">
    <source>
        <dbReference type="SAM" id="MobiDB-lite"/>
    </source>
</evidence>
<keyword evidence="11 13" id="KW-1006">Bacterial flagellum protein export</keyword>
<comment type="subcellular location">
    <subcellularLocation>
        <location evidence="1">Cell membrane</location>
        <topology evidence="1">Multi-pass membrane protein</topology>
    </subcellularLocation>
</comment>
<keyword evidence="15" id="KW-0969">Cilium</keyword>
<feature type="transmembrane region" description="Helical" evidence="13">
    <location>
        <begin position="146"/>
        <end position="166"/>
    </location>
</feature>
<dbReference type="GO" id="GO:0009306">
    <property type="term" value="P:protein secretion"/>
    <property type="evidence" value="ECO:0007669"/>
    <property type="project" value="InterPro"/>
</dbReference>
<dbReference type="RefSeq" id="WP_068614909.1">
    <property type="nucleotide sequence ID" value="NZ_CP016268.1"/>
</dbReference>
<evidence type="ECO:0000256" key="12">
    <source>
        <dbReference type="ARBA" id="ARBA00025078"/>
    </source>
</evidence>
<evidence type="ECO:0000256" key="11">
    <source>
        <dbReference type="ARBA" id="ARBA00023225"/>
    </source>
</evidence>
<sequence>MADEQLQDRTEQATPKRREDARKKGDVPRSRELTMTGVMLAGASALLFLAAPLGSSIVGGFERSFSIERAAMFDPSYLPRAFGAAAVEAMLGLAPLAIVLLLAVFGSATLIGGWSFSMKAAAFKGSRMDPIKGLKRIFSANSLNELVKSMAKFFIVGLIAVLWLWWSVDELLMLGRQPVKEAVLAALQLCGVSLLVISCGLILIAMADVPFQLWSYQKKLKMTRTEIRDEFKETEGRPEVKGRIRQMQQQAAQRRMMEDVPTADVVITNPTHFAVALKYDPNGSGAPRVVAKGKDLIAARIREIATDNRVPLFSAPPLARSLYRSTKLGQEIPGALYSAVAQVLAYIFQIRDAALPAHKWPERPDPVVDESQF</sequence>
<accession>A0A193LF12</accession>
<evidence type="ECO:0000256" key="1">
    <source>
        <dbReference type="ARBA" id="ARBA00004651"/>
    </source>
</evidence>
<evidence type="ECO:0000256" key="2">
    <source>
        <dbReference type="ARBA" id="ARBA00010690"/>
    </source>
</evidence>
<evidence type="ECO:0000256" key="10">
    <source>
        <dbReference type="ARBA" id="ARBA00023136"/>
    </source>
</evidence>
<keyword evidence="10 13" id="KW-0472">Membrane</keyword>
<dbReference type="Pfam" id="PF01312">
    <property type="entry name" value="Bac_export_2"/>
    <property type="match status" value="1"/>
</dbReference>
<comment type="similarity">
    <text evidence="2 13">Belongs to the type III secretion exporter family.</text>
</comment>
<evidence type="ECO:0000313" key="15">
    <source>
        <dbReference type="EMBL" id="ANO51058.1"/>
    </source>
</evidence>
<keyword evidence="8 13" id="KW-0653">Protein transport</keyword>
<feature type="transmembrane region" description="Helical" evidence="13">
    <location>
        <begin position="38"/>
        <end position="61"/>
    </location>
</feature>
<dbReference type="FunFam" id="3.40.1690.10:FF:000001">
    <property type="entry name" value="Flagellar biosynthetic protein FlhB"/>
    <property type="match status" value="1"/>
</dbReference>
<keyword evidence="7 13" id="KW-1005">Bacterial flagellum biogenesis</keyword>
<dbReference type="PANTHER" id="PTHR30531">
    <property type="entry name" value="FLAGELLAR BIOSYNTHETIC PROTEIN FLHB"/>
    <property type="match status" value="1"/>
</dbReference>
<keyword evidence="15" id="KW-0966">Cell projection</keyword>
<protein>
    <recommendedName>
        <fullName evidence="3 13">Flagellar biosynthetic protein FlhB</fullName>
    </recommendedName>
</protein>
<reference evidence="15 16" key="1">
    <citation type="submission" date="2016-06" db="EMBL/GenBank/DDBJ databases">
        <title>Complete genome sequence of a deep-branching marine Gamma Proteobacterium Woeseia oceani type strain XK5.</title>
        <authorList>
            <person name="Mu D."/>
            <person name="Du Z."/>
        </authorList>
    </citation>
    <scope>NUCLEOTIDE SEQUENCE [LARGE SCALE GENOMIC DNA]</scope>
    <source>
        <strain evidence="15 16">XK5</strain>
    </source>
</reference>
<evidence type="ECO:0000256" key="3">
    <source>
        <dbReference type="ARBA" id="ARBA00021622"/>
    </source>
</evidence>
<feature type="transmembrane region" description="Helical" evidence="13">
    <location>
        <begin position="186"/>
        <end position="214"/>
    </location>
</feature>
<dbReference type="GO" id="GO:0044780">
    <property type="term" value="P:bacterial-type flagellum assembly"/>
    <property type="evidence" value="ECO:0007669"/>
    <property type="project" value="InterPro"/>
</dbReference>
<dbReference type="Gene3D" id="3.40.1690.10">
    <property type="entry name" value="secretion proteins EscU"/>
    <property type="match status" value="1"/>
</dbReference>
<feature type="region of interest" description="Disordered" evidence="14">
    <location>
        <begin position="1"/>
        <end position="28"/>
    </location>
</feature>
<dbReference type="InterPro" id="IPR029025">
    <property type="entry name" value="T3SS_substrate_exporter_C"/>
</dbReference>
<dbReference type="KEGG" id="woc:BA177_07410"/>
<dbReference type="AlphaFoldDB" id="A0A193LF12"/>
<evidence type="ECO:0000256" key="13">
    <source>
        <dbReference type="RuleBase" id="RU364091"/>
    </source>
</evidence>
<dbReference type="OrthoDB" id="9807950at2"/>
<name>A0A193LF12_9GAMM</name>
<evidence type="ECO:0000256" key="5">
    <source>
        <dbReference type="ARBA" id="ARBA00022475"/>
    </source>
</evidence>
<evidence type="ECO:0000256" key="7">
    <source>
        <dbReference type="ARBA" id="ARBA00022795"/>
    </source>
</evidence>
<evidence type="ECO:0000256" key="8">
    <source>
        <dbReference type="ARBA" id="ARBA00022927"/>
    </source>
</evidence>
<gene>
    <name evidence="13" type="primary">flhB</name>
    <name evidence="15" type="ORF">BA177_07410</name>
</gene>
<dbReference type="SUPFAM" id="SSF160544">
    <property type="entry name" value="EscU C-terminal domain-like"/>
    <property type="match status" value="1"/>
</dbReference>
<keyword evidence="4 13" id="KW-0813">Transport</keyword>
<dbReference type="EMBL" id="CP016268">
    <property type="protein sequence ID" value="ANO51058.1"/>
    <property type="molecule type" value="Genomic_DNA"/>
</dbReference>
<dbReference type="PANTHER" id="PTHR30531:SF12">
    <property type="entry name" value="FLAGELLAR BIOSYNTHETIC PROTEIN FLHB"/>
    <property type="match status" value="1"/>
</dbReference>
<evidence type="ECO:0000313" key="16">
    <source>
        <dbReference type="Proteomes" id="UP000092695"/>
    </source>
</evidence>
<dbReference type="STRING" id="1548547.BA177_07410"/>
<keyword evidence="5 13" id="KW-1003">Cell membrane</keyword>
<dbReference type="Proteomes" id="UP000092695">
    <property type="component" value="Chromosome"/>
</dbReference>
<evidence type="ECO:0000256" key="6">
    <source>
        <dbReference type="ARBA" id="ARBA00022692"/>
    </source>
</evidence>
<dbReference type="PRINTS" id="PR00950">
    <property type="entry name" value="TYPE3IMSPROT"/>
</dbReference>
<keyword evidence="16" id="KW-1185">Reference proteome</keyword>
<proteinExistence type="inferred from homology"/>
<evidence type="ECO:0000256" key="9">
    <source>
        <dbReference type="ARBA" id="ARBA00022989"/>
    </source>
</evidence>
<organism evidence="15 16">
    <name type="scientific">Woeseia oceani</name>
    <dbReference type="NCBI Taxonomy" id="1548547"/>
    <lineage>
        <taxon>Bacteria</taxon>
        <taxon>Pseudomonadati</taxon>
        <taxon>Pseudomonadota</taxon>
        <taxon>Gammaproteobacteria</taxon>
        <taxon>Woeseiales</taxon>
        <taxon>Woeseiaceae</taxon>
        <taxon>Woeseia</taxon>
    </lineage>
</organism>
<comment type="function">
    <text evidence="12 13">Required for formation of the rod structure in the basal body of the flagellar apparatus. Together with FliI and FliH, may constitute the export apparatus of flagellin.</text>
</comment>
<feature type="transmembrane region" description="Helical" evidence="13">
    <location>
        <begin position="81"/>
        <end position="114"/>
    </location>
</feature>
<keyword evidence="15" id="KW-0282">Flagellum</keyword>
<dbReference type="InterPro" id="IPR006136">
    <property type="entry name" value="FlhB"/>
</dbReference>
<keyword evidence="6 13" id="KW-0812">Transmembrane</keyword>
<dbReference type="Gene3D" id="6.10.250.2080">
    <property type="match status" value="1"/>
</dbReference>
<dbReference type="InterPro" id="IPR006135">
    <property type="entry name" value="T3SS_substrate_exporter"/>
</dbReference>
<dbReference type="NCBIfam" id="TIGR00328">
    <property type="entry name" value="flhB"/>
    <property type="match status" value="1"/>
</dbReference>